<evidence type="ECO:0000313" key="5">
    <source>
        <dbReference type="EMBL" id="QSS52525.1"/>
    </source>
</evidence>
<dbReference type="SUPFAM" id="SSF53474">
    <property type="entry name" value="alpha/beta-Hydrolases"/>
    <property type="match status" value="1"/>
</dbReference>
<protein>
    <submittedName>
        <fullName evidence="5">Alpha/beta hydrolase</fullName>
    </submittedName>
</protein>
<keyword evidence="3" id="KW-1133">Transmembrane helix</keyword>
<reference evidence="5" key="1">
    <citation type="submission" date="2021-01" db="EMBL/GenBank/DDBJ databases">
        <title>Chromosome-level genome assembly of a human fungal pathogen reveals clustering of transcriptionally co-regulated genes.</title>
        <authorList>
            <person name="Voorhies M."/>
            <person name="Cohen S."/>
            <person name="Shea T.P."/>
            <person name="Petrus S."/>
            <person name="Munoz J.F."/>
            <person name="Poplawski S."/>
            <person name="Goldman W.E."/>
            <person name="Michael T."/>
            <person name="Cuomo C.A."/>
            <person name="Sil A."/>
            <person name="Beyhan S."/>
        </authorList>
    </citation>
    <scope>NUCLEOTIDE SEQUENCE</scope>
    <source>
        <strain evidence="5">H88</strain>
    </source>
</reference>
<evidence type="ECO:0000256" key="2">
    <source>
        <dbReference type="ARBA" id="ARBA00038334"/>
    </source>
</evidence>
<comment type="similarity">
    <text evidence="2">Belongs to the AB hydrolase superfamily. Epoxide hydrolase family.</text>
</comment>
<evidence type="ECO:0000256" key="3">
    <source>
        <dbReference type="SAM" id="Phobius"/>
    </source>
</evidence>
<feature type="domain" description="AB hydrolase-1" evidence="4">
    <location>
        <begin position="113"/>
        <end position="257"/>
    </location>
</feature>
<dbReference type="AlphaFoldDB" id="A0A8A1LHY0"/>
<gene>
    <name evidence="5" type="ORF">I7I53_08192</name>
</gene>
<dbReference type="InterPro" id="IPR029058">
    <property type="entry name" value="AB_hydrolase_fold"/>
</dbReference>
<dbReference type="GO" id="GO:0016787">
    <property type="term" value="F:hydrolase activity"/>
    <property type="evidence" value="ECO:0007669"/>
    <property type="project" value="UniProtKB-KW"/>
</dbReference>
<dbReference type="Gene3D" id="3.40.50.1820">
    <property type="entry name" value="alpha/beta hydrolase"/>
    <property type="match status" value="1"/>
</dbReference>
<dbReference type="EMBL" id="CP069103">
    <property type="protein sequence ID" value="QSS52525.1"/>
    <property type="molecule type" value="Genomic_DNA"/>
</dbReference>
<sequence length="502" mass="55800">MQSQTRMGGSTPIIKGLLMTLATFYGIYTFFRYGVIAIWAGTFFRRPTEKERLELLLAKDRLWNLSKRWDGFSHHFINLRDGFKFHYVANGPISEDLSSPRLGSTQTETRKLLVVFVHGFPDSWAVWRHILPSSLLWERSTVVAVDLPGYGGTDSLATYSATEVMEHLAEFLIAIRRKYGIDADDDYEEVRAADEKRQAGKVIYVGHDWGAVLGFRLASEAPQLADRFILTNGPLVPLAQSNLTRALESSRKMFKTFLRNPFQSHSLLLRAIAGLKPLFRQLILSDYIFVFQIPMPMVRYVGKGGNYSFLKTLHVLAAGKVIEFTVRDAEESMASTLGPGAAEFKTTTADGDKYPASVWRRIERGNFGDMASYYRHGAAVGTWHKSLEVISALYGLGEPRRTSTGMVMQEGPIGALRANATILWGEQDIALDPHVGLEGIADYLVHGSQVVMLPRTAHFPPVEIEARVAIEKAVEWAVGGEKGDVGAVVAEVYPGAVVTVRK</sequence>
<dbReference type="Proteomes" id="UP000663419">
    <property type="component" value="Chromosome 2"/>
</dbReference>
<organism evidence="5 6">
    <name type="scientific">Ajellomyces capsulatus (strain H88)</name>
    <name type="common">Darling's disease fungus</name>
    <name type="synonym">Histoplasma capsulatum</name>
    <dbReference type="NCBI Taxonomy" id="544711"/>
    <lineage>
        <taxon>Eukaryota</taxon>
        <taxon>Fungi</taxon>
        <taxon>Dikarya</taxon>
        <taxon>Ascomycota</taxon>
        <taxon>Pezizomycotina</taxon>
        <taxon>Eurotiomycetes</taxon>
        <taxon>Eurotiomycetidae</taxon>
        <taxon>Onygenales</taxon>
        <taxon>Ajellomycetaceae</taxon>
        <taxon>Histoplasma</taxon>
    </lineage>
</organism>
<keyword evidence="3" id="KW-0472">Membrane</keyword>
<keyword evidence="3" id="KW-0812">Transmembrane</keyword>
<dbReference type="Pfam" id="PF00561">
    <property type="entry name" value="Abhydrolase_1"/>
    <property type="match status" value="1"/>
</dbReference>
<name>A0A8A1LHY0_AJEC8</name>
<keyword evidence="1 5" id="KW-0378">Hydrolase</keyword>
<dbReference type="InterPro" id="IPR000073">
    <property type="entry name" value="AB_hydrolase_1"/>
</dbReference>
<proteinExistence type="inferred from homology"/>
<feature type="transmembrane region" description="Helical" evidence="3">
    <location>
        <begin position="21"/>
        <end position="44"/>
    </location>
</feature>
<accession>A0A8A1LHY0</accession>
<evidence type="ECO:0000256" key="1">
    <source>
        <dbReference type="ARBA" id="ARBA00022801"/>
    </source>
</evidence>
<dbReference type="VEuPathDB" id="FungiDB:I7I53_08192"/>
<dbReference type="InterPro" id="IPR000639">
    <property type="entry name" value="Epox_hydrolase-like"/>
</dbReference>
<evidence type="ECO:0000259" key="4">
    <source>
        <dbReference type="Pfam" id="PF00561"/>
    </source>
</evidence>
<dbReference type="PRINTS" id="PR00412">
    <property type="entry name" value="EPOXHYDRLASE"/>
</dbReference>
<dbReference type="PANTHER" id="PTHR43329">
    <property type="entry name" value="EPOXIDE HYDROLASE"/>
    <property type="match status" value="1"/>
</dbReference>
<evidence type="ECO:0000313" key="6">
    <source>
        <dbReference type="Proteomes" id="UP000663419"/>
    </source>
</evidence>